<protein>
    <submittedName>
        <fullName evidence="11">DNA-binding response OmpR family regulator</fullName>
    </submittedName>
</protein>
<dbReference type="GO" id="GO:0005829">
    <property type="term" value="C:cytosol"/>
    <property type="evidence" value="ECO:0007669"/>
    <property type="project" value="TreeGrafter"/>
</dbReference>
<feature type="modified residue" description="4-aspartylphosphate" evidence="7">
    <location>
        <position position="59"/>
    </location>
</feature>
<dbReference type="Gene3D" id="6.10.250.690">
    <property type="match status" value="1"/>
</dbReference>
<dbReference type="SUPFAM" id="SSF46894">
    <property type="entry name" value="C-terminal effector domain of the bipartite response regulators"/>
    <property type="match status" value="1"/>
</dbReference>
<reference evidence="11 12" key="1">
    <citation type="submission" date="2020-08" db="EMBL/GenBank/DDBJ databases">
        <title>Sequencing the genomes of 1000 actinobacteria strains.</title>
        <authorList>
            <person name="Klenk H.-P."/>
        </authorList>
    </citation>
    <scope>NUCLEOTIDE SEQUENCE [LARGE SCALE GENOMIC DNA]</scope>
    <source>
        <strain evidence="11 12">DSM 27099</strain>
    </source>
</reference>
<dbReference type="CDD" id="cd00383">
    <property type="entry name" value="trans_reg_C"/>
    <property type="match status" value="1"/>
</dbReference>
<keyword evidence="3" id="KW-0902">Two-component regulatory system</keyword>
<evidence type="ECO:0000313" key="11">
    <source>
        <dbReference type="EMBL" id="MBB2975226.1"/>
    </source>
</evidence>
<feature type="domain" description="OmpR/PhoB-type" evidence="10">
    <location>
        <begin position="132"/>
        <end position="230"/>
    </location>
</feature>
<dbReference type="SUPFAM" id="SSF52172">
    <property type="entry name" value="CheY-like"/>
    <property type="match status" value="1"/>
</dbReference>
<keyword evidence="12" id="KW-1185">Reference proteome</keyword>
<dbReference type="InterPro" id="IPR036388">
    <property type="entry name" value="WH-like_DNA-bd_sf"/>
</dbReference>
<evidence type="ECO:0000256" key="1">
    <source>
        <dbReference type="ARBA" id="ARBA00004496"/>
    </source>
</evidence>
<comment type="caution">
    <text evidence="11">The sequence shown here is derived from an EMBL/GenBank/DDBJ whole genome shotgun (WGS) entry which is preliminary data.</text>
</comment>
<gene>
    <name evidence="11" type="ORF">FHX49_000767</name>
</gene>
<dbReference type="InterPro" id="IPR001867">
    <property type="entry name" value="OmpR/PhoB-type_DNA-bd"/>
</dbReference>
<keyword evidence="6" id="KW-0804">Transcription</keyword>
<dbReference type="PROSITE" id="PS50110">
    <property type="entry name" value="RESPONSE_REGULATORY"/>
    <property type="match status" value="1"/>
</dbReference>
<dbReference type="Pfam" id="PF00072">
    <property type="entry name" value="Response_reg"/>
    <property type="match status" value="1"/>
</dbReference>
<dbReference type="Pfam" id="PF00486">
    <property type="entry name" value="Trans_reg_C"/>
    <property type="match status" value="1"/>
</dbReference>
<dbReference type="InterPro" id="IPR011006">
    <property type="entry name" value="CheY-like_superfamily"/>
</dbReference>
<dbReference type="AlphaFoldDB" id="A0A7W4V1N3"/>
<dbReference type="Proteomes" id="UP000529310">
    <property type="component" value="Unassembled WGS sequence"/>
</dbReference>
<dbReference type="GO" id="GO:0032993">
    <property type="term" value="C:protein-DNA complex"/>
    <property type="evidence" value="ECO:0007669"/>
    <property type="project" value="TreeGrafter"/>
</dbReference>
<dbReference type="RefSeq" id="WP_208380017.1">
    <property type="nucleotide sequence ID" value="NZ_CP049255.1"/>
</dbReference>
<dbReference type="CDD" id="cd17624">
    <property type="entry name" value="REC_OmpR_PmrA-like"/>
    <property type="match status" value="1"/>
</dbReference>
<dbReference type="EMBL" id="JACHWQ010000001">
    <property type="protein sequence ID" value="MBB2975226.1"/>
    <property type="molecule type" value="Genomic_DNA"/>
</dbReference>
<dbReference type="GO" id="GO:0000156">
    <property type="term" value="F:phosphorelay response regulator activity"/>
    <property type="evidence" value="ECO:0007669"/>
    <property type="project" value="TreeGrafter"/>
</dbReference>
<dbReference type="InterPro" id="IPR001789">
    <property type="entry name" value="Sig_transdc_resp-reg_receiver"/>
</dbReference>
<dbReference type="PANTHER" id="PTHR48111:SF22">
    <property type="entry name" value="REGULATOR OF RPOS"/>
    <property type="match status" value="1"/>
</dbReference>
<evidence type="ECO:0000259" key="10">
    <source>
        <dbReference type="PROSITE" id="PS51755"/>
    </source>
</evidence>
<evidence type="ECO:0000256" key="2">
    <source>
        <dbReference type="ARBA" id="ARBA00022553"/>
    </source>
</evidence>
<evidence type="ECO:0000256" key="5">
    <source>
        <dbReference type="ARBA" id="ARBA00023125"/>
    </source>
</evidence>
<evidence type="ECO:0000259" key="9">
    <source>
        <dbReference type="PROSITE" id="PS50110"/>
    </source>
</evidence>
<organism evidence="11 12">
    <name type="scientific">Microbacterium endophyticum</name>
    <dbReference type="NCBI Taxonomy" id="1526412"/>
    <lineage>
        <taxon>Bacteria</taxon>
        <taxon>Bacillati</taxon>
        <taxon>Actinomycetota</taxon>
        <taxon>Actinomycetes</taxon>
        <taxon>Micrococcales</taxon>
        <taxon>Microbacteriaceae</taxon>
        <taxon>Microbacterium</taxon>
    </lineage>
</organism>
<sequence>MAAAPDRPVPVLIVEDDVQLGPLLVRGLAEEGYDAELLQDGPSALIRSRAVDFSMAVLDVMLPGMSGFELCRRLRGDHPALGILMLTARDDVDDRVKGLDAGADDYLVKPFAFAELTARLRAMRRREGLAPNPRIEMGNVLIDSHDHTVEIAGAPVSLSPKEFALLRLLAQNPGEVLARERILIEIWGTVQHTDPNIVDQYVSYLRRKIDPAGSGLVLRTVRGVGFVLEQS</sequence>
<accession>A0A7W4V1N3</accession>
<evidence type="ECO:0000256" key="7">
    <source>
        <dbReference type="PROSITE-ProRule" id="PRU00169"/>
    </source>
</evidence>
<comment type="subcellular location">
    <subcellularLocation>
        <location evidence="1">Cytoplasm</location>
    </subcellularLocation>
</comment>
<evidence type="ECO:0000256" key="6">
    <source>
        <dbReference type="ARBA" id="ARBA00023163"/>
    </source>
</evidence>
<dbReference type="InterPro" id="IPR039420">
    <property type="entry name" value="WalR-like"/>
</dbReference>
<dbReference type="Gene3D" id="3.40.50.2300">
    <property type="match status" value="1"/>
</dbReference>
<keyword evidence="2 7" id="KW-0597">Phosphoprotein</keyword>
<dbReference type="SMART" id="SM00448">
    <property type="entry name" value="REC"/>
    <property type="match status" value="1"/>
</dbReference>
<dbReference type="Gene3D" id="1.10.10.10">
    <property type="entry name" value="Winged helix-like DNA-binding domain superfamily/Winged helix DNA-binding domain"/>
    <property type="match status" value="1"/>
</dbReference>
<proteinExistence type="predicted"/>
<evidence type="ECO:0000256" key="4">
    <source>
        <dbReference type="ARBA" id="ARBA00023015"/>
    </source>
</evidence>
<dbReference type="PROSITE" id="PS51755">
    <property type="entry name" value="OMPR_PHOB"/>
    <property type="match status" value="1"/>
</dbReference>
<evidence type="ECO:0000256" key="8">
    <source>
        <dbReference type="PROSITE-ProRule" id="PRU01091"/>
    </source>
</evidence>
<dbReference type="InterPro" id="IPR016032">
    <property type="entry name" value="Sig_transdc_resp-reg_C-effctor"/>
</dbReference>
<dbReference type="GO" id="GO:0000976">
    <property type="term" value="F:transcription cis-regulatory region binding"/>
    <property type="evidence" value="ECO:0007669"/>
    <property type="project" value="TreeGrafter"/>
</dbReference>
<keyword evidence="4" id="KW-0805">Transcription regulation</keyword>
<dbReference type="PANTHER" id="PTHR48111">
    <property type="entry name" value="REGULATOR OF RPOS"/>
    <property type="match status" value="1"/>
</dbReference>
<name>A0A7W4V1N3_9MICO</name>
<keyword evidence="5 8" id="KW-0238">DNA-binding</keyword>
<feature type="domain" description="Response regulatory" evidence="9">
    <location>
        <begin position="10"/>
        <end position="124"/>
    </location>
</feature>
<dbReference type="GO" id="GO:0006355">
    <property type="term" value="P:regulation of DNA-templated transcription"/>
    <property type="evidence" value="ECO:0007669"/>
    <property type="project" value="InterPro"/>
</dbReference>
<evidence type="ECO:0000256" key="3">
    <source>
        <dbReference type="ARBA" id="ARBA00023012"/>
    </source>
</evidence>
<feature type="DNA-binding region" description="OmpR/PhoB-type" evidence="8">
    <location>
        <begin position="132"/>
        <end position="230"/>
    </location>
</feature>
<evidence type="ECO:0000313" key="12">
    <source>
        <dbReference type="Proteomes" id="UP000529310"/>
    </source>
</evidence>
<dbReference type="SMART" id="SM00862">
    <property type="entry name" value="Trans_reg_C"/>
    <property type="match status" value="1"/>
</dbReference>